<organism evidence="4 5">
    <name type="scientific">Campylobacter sputorum subsp. sputorum</name>
    <dbReference type="NCBI Taxonomy" id="32024"/>
    <lineage>
        <taxon>Bacteria</taxon>
        <taxon>Pseudomonadati</taxon>
        <taxon>Campylobacterota</taxon>
        <taxon>Epsilonproteobacteria</taxon>
        <taxon>Campylobacterales</taxon>
        <taxon>Campylobacteraceae</taxon>
        <taxon>Campylobacter</taxon>
    </lineage>
</organism>
<dbReference type="GO" id="GO:0006631">
    <property type="term" value="P:fatty acid metabolic process"/>
    <property type="evidence" value="ECO:0007669"/>
    <property type="project" value="TreeGrafter"/>
</dbReference>
<keyword evidence="5" id="KW-1185">Reference proteome</keyword>
<dbReference type="InterPro" id="IPR000873">
    <property type="entry name" value="AMP-dep_synth/lig_dom"/>
</dbReference>
<dbReference type="PANTHER" id="PTHR43201">
    <property type="entry name" value="ACYL-COA SYNTHETASE"/>
    <property type="match status" value="1"/>
</dbReference>
<dbReference type="SUPFAM" id="SSF56801">
    <property type="entry name" value="Acetyl-CoA synthetase-like"/>
    <property type="match status" value="1"/>
</dbReference>
<dbReference type="OrthoDB" id="9801302at2"/>
<dbReference type="AlphaFoldDB" id="A0A381DJA1"/>
<dbReference type="GO" id="GO:0031956">
    <property type="term" value="F:medium-chain fatty acid-CoA ligase activity"/>
    <property type="evidence" value="ECO:0007669"/>
    <property type="project" value="TreeGrafter"/>
</dbReference>
<evidence type="ECO:0000313" key="4">
    <source>
        <dbReference type="EMBL" id="SUX10746.1"/>
    </source>
</evidence>
<dbReference type="RefSeq" id="WP_089183119.1">
    <property type="nucleotide sequence ID" value="NZ_CP043427.1"/>
</dbReference>
<evidence type="ECO:0000256" key="1">
    <source>
        <dbReference type="ARBA" id="ARBA00006432"/>
    </source>
</evidence>
<protein>
    <submittedName>
        <fullName evidence="4">AMP-dependent synthetase and ligase</fullName>
        <ecNumber evidence="4">6.2.1.26</ecNumber>
    </submittedName>
</protein>
<evidence type="ECO:0000259" key="2">
    <source>
        <dbReference type="Pfam" id="PF00501"/>
    </source>
</evidence>
<dbReference type="EMBL" id="UFVD01000001">
    <property type="protein sequence ID" value="SUX10746.1"/>
    <property type="molecule type" value="Genomic_DNA"/>
</dbReference>
<dbReference type="CDD" id="cd04433">
    <property type="entry name" value="AFD_class_I"/>
    <property type="match status" value="1"/>
</dbReference>
<dbReference type="Gene3D" id="3.40.50.12780">
    <property type="entry name" value="N-terminal domain of ligase-like"/>
    <property type="match status" value="1"/>
</dbReference>
<name>A0A381DJA1_9BACT</name>
<dbReference type="GO" id="GO:0008756">
    <property type="term" value="F:o-succinylbenzoate-CoA ligase activity"/>
    <property type="evidence" value="ECO:0007669"/>
    <property type="project" value="UniProtKB-EC"/>
</dbReference>
<feature type="domain" description="AMP-binding enzyme C-terminal" evidence="3">
    <location>
        <begin position="349"/>
        <end position="415"/>
    </location>
</feature>
<dbReference type="GeneID" id="93091376"/>
<dbReference type="Pfam" id="PF00501">
    <property type="entry name" value="AMP-binding"/>
    <property type="match status" value="1"/>
</dbReference>
<sequence>MVDLFEKFSKFSNKIAISENDVSYTYEDLINKINIYYDKFANLSNEVVAINLAPSSDFIAIIFALSLRKSIILPMVEYDENKLEFAKFIITKNNIKVLNNKNTHSLIQNLQSKKRSGLILYSSATTGKAKSMLHDFDNMIENFHNKNEKSYNLLLLLFIDHIGGIDCILRTLFEGASISIPKNLTPKEILKCIEKYKVDILPTTPTMLNLLILSGEIPKHDISSLKIITYGAETMSEELLKRVNLTFKNIKIFQKFGTSETGSFSTKNLSSDTLFIKIDDNNVSYKIVDDELYLKTNTQILGYLNIDESLENGWFKTGDIVVKKGEYLQIVGRKKEIINIGGNKVLPFEVENAIMKLSGIKDVVAYAKDSLITGQMLCVDVVADENITKKDIINICKNNLQKHKIPTQINLKKEINISQRYKKQRL</sequence>
<dbReference type="InterPro" id="IPR045851">
    <property type="entry name" value="AMP-bd_C_sf"/>
</dbReference>
<dbReference type="Proteomes" id="UP000254920">
    <property type="component" value="Unassembled WGS sequence"/>
</dbReference>
<dbReference type="Gene3D" id="3.30.300.30">
    <property type="match status" value="1"/>
</dbReference>
<evidence type="ECO:0000313" key="5">
    <source>
        <dbReference type="Proteomes" id="UP000254920"/>
    </source>
</evidence>
<dbReference type="InterPro" id="IPR025110">
    <property type="entry name" value="AMP-bd_C"/>
</dbReference>
<proteinExistence type="inferred from homology"/>
<dbReference type="InterPro" id="IPR042099">
    <property type="entry name" value="ANL_N_sf"/>
</dbReference>
<reference evidence="4 5" key="1">
    <citation type="submission" date="2018-06" db="EMBL/GenBank/DDBJ databases">
        <authorList>
            <consortium name="Pathogen Informatics"/>
            <person name="Doyle S."/>
        </authorList>
    </citation>
    <scope>NUCLEOTIDE SEQUENCE [LARGE SCALE GENOMIC DNA]</scope>
    <source>
        <strain evidence="4 5">NCTC12475</strain>
    </source>
</reference>
<gene>
    <name evidence="4" type="primary">menE</name>
    <name evidence="4" type="ORF">NCTC12475_00953</name>
</gene>
<feature type="domain" description="AMP-dependent synthetase/ligase" evidence="2">
    <location>
        <begin position="118"/>
        <end position="291"/>
    </location>
</feature>
<comment type="similarity">
    <text evidence="1">Belongs to the ATP-dependent AMP-binding enzyme family.</text>
</comment>
<dbReference type="STRING" id="32024.GCA_000788295_01799"/>
<dbReference type="Pfam" id="PF13193">
    <property type="entry name" value="AMP-binding_C"/>
    <property type="match status" value="1"/>
</dbReference>
<evidence type="ECO:0000259" key="3">
    <source>
        <dbReference type="Pfam" id="PF13193"/>
    </source>
</evidence>
<accession>A0A381DJA1</accession>
<dbReference type="EC" id="6.2.1.26" evidence="4"/>
<dbReference type="PANTHER" id="PTHR43201:SF8">
    <property type="entry name" value="ACYL-COA SYNTHETASE FAMILY MEMBER 3"/>
    <property type="match status" value="1"/>
</dbReference>
<keyword evidence="4" id="KW-0436">Ligase</keyword>